<dbReference type="InterPro" id="IPR021255">
    <property type="entry name" value="DUF2807"/>
</dbReference>
<dbReference type="KEGG" id="ddo:I597_0123"/>
<dbReference type="OrthoDB" id="1466971at2"/>
<sequence length="254" mass="28285">MRHSIYIASLIVIIVSIISCDTEDTLTCLKTTGDIITQEYDLADFDSITIFERAQLIVTDAPVISVRLETGENLLEDFEILVEDNTLKIKNTASCNIIRDYDTSKVYVSHPDLKQIRNSSGQTVEAEGVLTWNSLRLVSDDLIEEDFYHKDGDFNLTLDAENVLLQCNGLSNFFINGSVTNLTINLLDGDSRLPLEDLDVQNVSIFHRGTNDVILAPQLSIVGELRSTGNLILKNTPPVVEVESFFTGEVIIDE</sequence>
<protein>
    <recommendedName>
        <fullName evidence="1">Putative auto-transporter adhesin head GIN domain-containing protein</fullName>
    </recommendedName>
</protein>
<dbReference type="AlphaFoldDB" id="A0A0A2GTD1"/>
<dbReference type="PATRIC" id="fig|1300343.5.peg.122"/>
<dbReference type="PROSITE" id="PS51257">
    <property type="entry name" value="PROKAR_LIPOPROTEIN"/>
    <property type="match status" value="1"/>
</dbReference>
<reference evidence="2 3" key="1">
    <citation type="submission" date="2014-10" db="EMBL/GenBank/DDBJ databases">
        <title>Draft genome sequence of the proteorhodopsin-containing marine bacterium Dokdonia donghaensis.</title>
        <authorList>
            <person name="Gomez-Consarnau L."/>
            <person name="Gonzalez J.M."/>
            <person name="Riedel T."/>
            <person name="Jaenicke S."/>
            <person name="Wagner-Doebler I."/>
            <person name="Fuhrman J.A."/>
        </authorList>
    </citation>
    <scope>NUCLEOTIDE SEQUENCE [LARGE SCALE GENOMIC DNA]</scope>
    <source>
        <strain evidence="2 3">DSW-1</strain>
    </source>
</reference>
<dbReference type="Proteomes" id="UP000030140">
    <property type="component" value="Unassembled WGS sequence"/>
</dbReference>
<keyword evidence="3" id="KW-1185">Reference proteome</keyword>
<dbReference type="EMBL" id="JSAQ01000001">
    <property type="protein sequence ID" value="KGO06487.1"/>
    <property type="molecule type" value="Genomic_DNA"/>
</dbReference>
<feature type="domain" description="Putative auto-transporter adhesin head GIN" evidence="1">
    <location>
        <begin position="44"/>
        <end position="237"/>
    </location>
</feature>
<evidence type="ECO:0000259" key="1">
    <source>
        <dbReference type="Pfam" id="PF10988"/>
    </source>
</evidence>
<organism evidence="2 3">
    <name type="scientific">Dokdonia donghaensis DSW-1</name>
    <dbReference type="NCBI Taxonomy" id="1300343"/>
    <lineage>
        <taxon>Bacteria</taxon>
        <taxon>Pseudomonadati</taxon>
        <taxon>Bacteroidota</taxon>
        <taxon>Flavobacteriia</taxon>
        <taxon>Flavobacteriales</taxon>
        <taxon>Flavobacteriaceae</taxon>
        <taxon>Dokdonia</taxon>
    </lineage>
</organism>
<name>A0A0A2GTD1_9FLAO</name>
<dbReference type="Gene3D" id="2.160.20.120">
    <property type="match status" value="1"/>
</dbReference>
<gene>
    <name evidence="2" type="ORF">NV36_06310</name>
</gene>
<comment type="caution">
    <text evidence="2">The sequence shown here is derived from an EMBL/GenBank/DDBJ whole genome shotgun (WGS) entry which is preliminary data.</text>
</comment>
<dbReference type="RefSeq" id="WP_035325539.1">
    <property type="nucleotide sequence ID" value="NZ_CP015125.1"/>
</dbReference>
<proteinExistence type="predicted"/>
<dbReference type="Pfam" id="PF10988">
    <property type="entry name" value="DUF2807"/>
    <property type="match status" value="1"/>
</dbReference>
<accession>A0A0A2GTD1</accession>
<evidence type="ECO:0000313" key="3">
    <source>
        <dbReference type="Proteomes" id="UP000030140"/>
    </source>
</evidence>
<evidence type="ECO:0000313" key="2">
    <source>
        <dbReference type="EMBL" id="KGO06487.1"/>
    </source>
</evidence>